<dbReference type="Proteomes" id="UP001177023">
    <property type="component" value="Unassembled WGS sequence"/>
</dbReference>
<dbReference type="InterPro" id="IPR036179">
    <property type="entry name" value="Ig-like_dom_sf"/>
</dbReference>
<feature type="domain" description="Ig-like" evidence="18">
    <location>
        <begin position="64"/>
        <end position="149"/>
    </location>
</feature>
<keyword evidence="5 17" id="KW-0732">Signal</keyword>
<evidence type="ECO:0000256" key="4">
    <source>
        <dbReference type="ARBA" id="ARBA00022692"/>
    </source>
</evidence>
<name>A0AA36GG83_9BILA</name>
<dbReference type="AlphaFoldDB" id="A0AA36GG83"/>
<dbReference type="FunFam" id="2.60.40.10:FF:000010">
    <property type="entry name" value="receptor-type tyrosine-protein phosphatase delta isoform X1"/>
    <property type="match status" value="1"/>
</dbReference>
<keyword evidence="21" id="KW-1185">Reference proteome</keyword>
<dbReference type="InterPro" id="IPR013783">
    <property type="entry name" value="Ig-like_fold"/>
</dbReference>
<dbReference type="InterPro" id="IPR007110">
    <property type="entry name" value="Ig-like_dom"/>
</dbReference>
<dbReference type="GO" id="GO:0016020">
    <property type="term" value="C:membrane"/>
    <property type="evidence" value="ECO:0007669"/>
    <property type="project" value="UniProtKB-SubCell"/>
</dbReference>
<feature type="domain" description="Fibronectin type-III" evidence="19">
    <location>
        <begin position="772"/>
        <end position="868"/>
    </location>
</feature>
<dbReference type="InterPro" id="IPR050964">
    <property type="entry name" value="Striated_Muscle_Regulatory"/>
</dbReference>
<evidence type="ECO:0000256" key="9">
    <source>
        <dbReference type="ARBA" id="ARBA00022989"/>
    </source>
</evidence>
<keyword evidence="13" id="KW-0325">Glycoprotein</keyword>
<dbReference type="PRINTS" id="PR00014">
    <property type="entry name" value="FNTYPEIII"/>
</dbReference>
<feature type="domain" description="Fibronectin type-III" evidence="19">
    <location>
        <begin position="568"/>
        <end position="670"/>
    </location>
</feature>
<comment type="caution">
    <text evidence="20">The sequence shown here is derived from an EMBL/GenBank/DDBJ whole genome shotgun (WGS) entry which is preliminary data.</text>
</comment>
<feature type="domain" description="Fibronectin type-III" evidence="19">
    <location>
        <begin position="156"/>
        <end position="251"/>
    </location>
</feature>
<evidence type="ECO:0000256" key="1">
    <source>
        <dbReference type="ARBA" id="ARBA00004167"/>
    </source>
</evidence>
<organism evidence="20 21">
    <name type="scientific">Mesorhabditis spiculigera</name>
    <dbReference type="NCBI Taxonomy" id="96644"/>
    <lineage>
        <taxon>Eukaryota</taxon>
        <taxon>Metazoa</taxon>
        <taxon>Ecdysozoa</taxon>
        <taxon>Nematoda</taxon>
        <taxon>Chromadorea</taxon>
        <taxon>Rhabditida</taxon>
        <taxon>Rhabditina</taxon>
        <taxon>Rhabditomorpha</taxon>
        <taxon>Rhabditoidea</taxon>
        <taxon>Rhabditidae</taxon>
        <taxon>Mesorhabditinae</taxon>
        <taxon>Mesorhabditis</taxon>
    </lineage>
</organism>
<dbReference type="GO" id="GO:0004725">
    <property type="term" value="F:protein tyrosine phosphatase activity"/>
    <property type="evidence" value="ECO:0007669"/>
    <property type="project" value="UniProtKB-EC"/>
</dbReference>
<evidence type="ECO:0000256" key="6">
    <source>
        <dbReference type="ARBA" id="ARBA00022737"/>
    </source>
</evidence>
<keyword evidence="4" id="KW-0812">Transmembrane</keyword>
<evidence type="ECO:0000256" key="3">
    <source>
        <dbReference type="ARBA" id="ARBA00013064"/>
    </source>
</evidence>
<feature type="region of interest" description="Disordered" evidence="16">
    <location>
        <begin position="235"/>
        <end position="260"/>
    </location>
</feature>
<evidence type="ECO:0000256" key="12">
    <source>
        <dbReference type="ARBA" id="ARBA00023170"/>
    </source>
</evidence>
<proteinExistence type="inferred from homology"/>
<dbReference type="SMART" id="SM00060">
    <property type="entry name" value="FN3"/>
    <property type="match status" value="7"/>
</dbReference>
<keyword evidence="7" id="KW-0378">Hydrolase</keyword>
<feature type="region of interest" description="Disordered" evidence="16">
    <location>
        <begin position="486"/>
        <end position="517"/>
    </location>
</feature>
<evidence type="ECO:0000256" key="16">
    <source>
        <dbReference type="SAM" id="MobiDB-lite"/>
    </source>
</evidence>
<evidence type="ECO:0000256" key="15">
    <source>
        <dbReference type="ARBA" id="ARBA00051722"/>
    </source>
</evidence>
<evidence type="ECO:0000256" key="7">
    <source>
        <dbReference type="ARBA" id="ARBA00022801"/>
    </source>
</evidence>
<dbReference type="EMBL" id="CATQJA010002709">
    <property type="protein sequence ID" value="CAJ0587073.1"/>
    <property type="molecule type" value="Genomic_DNA"/>
</dbReference>
<keyword evidence="11" id="KW-1015">Disulfide bond</keyword>
<dbReference type="InterPro" id="IPR036116">
    <property type="entry name" value="FN3_sf"/>
</dbReference>
<dbReference type="EC" id="3.1.3.48" evidence="3"/>
<feature type="domain" description="Fibronectin type-III" evidence="19">
    <location>
        <begin position="355"/>
        <end position="444"/>
    </location>
</feature>
<evidence type="ECO:0000256" key="5">
    <source>
        <dbReference type="ARBA" id="ARBA00022729"/>
    </source>
</evidence>
<dbReference type="SUPFAM" id="SSF48726">
    <property type="entry name" value="Immunoglobulin"/>
    <property type="match status" value="1"/>
</dbReference>
<reference evidence="20" key="1">
    <citation type="submission" date="2023-06" db="EMBL/GenBank/DDBJ databases">
        <authorList>
            <person name="Delattre M."/>
        </authorList>
    </citation>
    <scope>NUCLEOTIDE SEQUENCE</scope>
    <source>
        <strain evidence="20">AF72</strain>
    </source>
</reference>
<comment type="similarity">
    <text evidence="2">Belongs to the protein-tyrosine phosphatase family. Receptor class 2A subfamily.</text>
</comment>
<evidence type="ECO:0000259" key="18">
    <source>
        <dbReference type="PROSITE" id="PS50835"/>
    </source>
</evidence>
<dbReference type="PANTHER" id="PTHR13817:SF166">
    <property type="entry name" value="NEURONAL IGCAM-RELATED"/>
    <property type="match status" value="1"/>
</dbReference>
<keyword evidence="10" id="KW-0472">Membrane</keyword>
<comment type="subcellular location">
    <subcellularLocation>
        <location evidence="1">Membrane</location>
        <topology evidence="1">Single-pass membrane protein</topology>
    </subcellularLocation>
</comment>
<dbReference type="CDD" id="cd00063">
    <property type="entry name" value="FN3"/>
    <property type="match status" value="7"/>
</dbReference>
<comment type="catalytic activity">
    <reaction evidence="15">
        <text>O-phospho-L-tyrosyl-[protein] + H2O = L-tyrosyl-[protein] + phosphate</text>
        <dbReference type="Rhea" id="RHEA:10684"/>
        <dbReference type="Rhea" id="RHEA-COMP:10136"/>
        <dbReference type="Rhea" id="RHEA-COMP:20101"/>
        <dbReference type="ChEBI" id="CHEBI:15377"/>
        <dbReference type="ChEBI" id="CHEBI:43474"/>
        <dbReference type="ChEBI" id="CHEBI:46858"/>
        <dbReference type="ChEBI" id="CHEBI:61978"/>
        <dbReference type="EC" id="3.1.3.48"/>
    </reaction>
</comment>
<dbReference type="SMART" id="SM00408">
    <property type="entry name" value="IGc2"/>
    <property type="match status" value="1"/>
</dbReference>
<dbReference type="Gene3D" id="2.60.40.10">
    <property type="entry name" value="Immunoglobulins"/>
    <property type="match status" value="8"/>
</dbReference>
<keyword evidence="9" id="KW-1133">Transmembrane helix</keyword>
<keyword evidence="14" id="KW-0393">Immunoglobulin domain</keyword>
<dbReference type="PROSITE" id="PS50853">
    <property type="entry name" value="FN3"/>
    <property type="match status" value="7"/>
</dbReference>
<keyword evidence="8" id="KW-0904">Protein phosphatase</keyword>
<evidence type="ECO:0000256" key="10">
    <source>
        <dbReference type="ARBA" id="ARBA00023136"/>
    </source>
</evidence>
<feature type="domain" description="Fibronectin type-III" evidence="19">
    <location>
        <begin position="671"/>
        <end position="771"/>
    </location>
</feature>
<protein>
    <recommendedName>
        <fullName evidence="3">protein-tyrosine-phosphatase</fullName>
        <ecNumber evidence="3">3.1.3.48</ecNumber>
    </recommendedName>
</protein>
<accession>A0AA36GG83</accession>
<sequence length="884" mass="97981">MLNNYTPLLCTLAILCGVVEPFLGNTLPLHIFENIDHEPANNQKDARRAGKPHPEKEYTVRRVPPYFSFKLEKQYRVHQGGGLNLTCVAVGYPMPRVFWRKSGDVALGDPLTAPIGKNILTLSAVERSENFTCVAVSKLGNIEATTTVEARPAPPPPSALRVDGVTGGSVTLAWHAPKLPDGEEVVKYIVKYRQKYGDSSKFRVKEISPELLRATIGDLEPFTLYEFTISTVNNIGPGNPSPPREAQTAEAAPSTPPRKVQARAMNRGAIYVTWEPSEHPNGETIGYRILYTDKDKNAPIEQWQTKEVTGQPPSQLHELKIDAIYYLHVQARNRKGLSPLSQQATVITTQGIPGQPQAVVGKAQDSRSIQLIWEQPLQVQPILRYVVWMNGTDGERELTLTTAQEKYTVTGLDPNTYYAFRVAAETQRGRGPFCPTVVAQTLPSAPVPQPKLLSLTSDSPHTLTATWQLAKSDSITGFRLQYRQITDSSKKSDEDEDSIERPKSKKPKNGKPLEWETLEILGNSRTTTLEGLRADTTYEVTVAGMSKKGMGRESNSKTARTLETVPSPPLNLRVELTDANEARLQWDAPISSNGALRGFYVYKEKLVNGVPVHDKLHKVAAIQDPEKTEFIVERLEPNTEYAFRVNAFNRHGDGEFSESRTIMTGGIPPPPPQIVSVSVEPRDPDGYPVKARVSWATPELKSSHEQPVDRYLLWYRVEGKEYTKLVVNGTETEAWLTGLWLGKTYEIMICAENAEGASFNVTERLVTPIGTPDAEPQGVHYEVADGQMRISWEPPAEERRNGEITSYRAILTPMHSEGQPVEKTVAGSDKAAVFNIEPRKSYTFKVAAATMKGYGPYSPVLTINPDPTVLRLCGTGVKLRSCTH</sequence>
<dbReference type="SUPFAM" id="SSF49265">
    <property type="entry name" value="Fibronectin type III"/>
    <property type="match status" value="4"/>
</dbReference>
<evidence type="ECO:0000256" key="8">
    <source>
        <dbReference type="ARBA" id="ARBA00022912"/>
    </source>
</evidence>
<dbReference type="FunFam" id="2.60.40.10:FF:000036">
    <property type="entry name" value="receptor-type tyrosine-protein phosphatase delta isoform X1"/>
    <property type="match status" value="1"/>
</dbReference>
<evidence type="ECO:0000256" key="17">
    <source>
        <dbReference type="SAM" id="SignalP"/>
    </source>
</evidence>
<dbReference type="PROSITE" id="PS50835">
    <property type="entry name" value="IG_LIKE"/>
    <property type="match status" value="1"/>
</dbReference>
<evidence type="ECO:0000313" key="21">
    <source>
        <dbReference type="Proteomes" id="UP001177023"/>
    </source>
</evidence>
<evidence type="ECO:0000256" key="2">
    <source>
        <dbReference type="ARBA" id="ARBA00010504"/>
    </source>
</evidence>
<keyword evidence="6" id="KW-0677">Repeat</keyword>
<evidence type="ECO:0000256" key="14">
    <source>
        <dbReference type="ARBA" id="ARBA00023319"/>
    </source>
</evidence>
<feature type="domain" description="Fibronectin type-III" evidence="19">
    <location>
        <begin position="449"/>
        <end position="564"/>
    </location>
</feature>
<feature type="signal peptide" evidence="17">
    <location>
        <begin position="1"/>
        <end position="24"/>
    </location>
</feature>
<keyword evidence="12" id="KW-0675">Receptor</keyword>
<feature type="chain" id="PRO_5041318963" description="protein-tyrosine-phosphatase" evidence="17">
    <location>
        <begin position="25"/>
        <end position="884"/>
    </location>
</feature>
<dbReference type="InterPro" id="IPR003599">
    <property type="entry name" value="Ig_sub"/>
</dbReference>
<dbReference type="InterPro" id="IPR003961">
    <property type="entry name" value="FN3_dom"/>
</dbReference>
<dbReference type="Pfam" id="PF00041">
    <property type="entry name" value="fn3"/>
    <property type="match status" value="6"/>
</dbReference>
<feature type="non-terminal residue" evidence="20">
    <location>
        <position position="884"/>
    </location>
</feature>
<evidence type="ECO:0000313" key="20">
    <source>
        <dbReference type="EMBL" id="CAJ0587073.1"/>
    </source>
</evidence>
<dbReference type="PANTHER" id="PTHR13817">
    <property type="entry name" value="TITIN"/>
    <property type="match status" value="1"/>
</dbReference>
<dbReference type="SMART" id="SM00409">
    <property type="entry name" value="IG"/>
    <property type="match status" value="1"/>
</dbReference>
<evidence type="ECO:0000259" key="19">
    <source>
        <dbReference type="PROSITE" id="PS50853"/>
    </source>
</evidence>
<feature type="domain" description="Fibronectin type-III" evidence="19">
    <location>
        <begin position="256"/>
        <end position="351"/>
    </location>
</feature>
<dbReference type="InterPro" id="IPR003598">
    <property type="entry name" value="Ig_sub2"/>
</dbReference>
<evidence type="ECO:0000256" key="13">
    <source>
        <dbReference type="ARBA" id="ARBA00023180"/>
    </source>
</evidence>
<gene>
    <name evidence="20" type="ORF">MSPICULIGERA_LOCUS25053</name>
</gene>
<evidence type="ECO:0000256" key="11">
    <source>
        <dbReference type="ARBA" id="ARBA00023157"/>
    </source>
</evidence>